<protein>
    <submittedName>
        <fullName evidence="4">Uncharacterized protein At1g10890-like</fullName>
    </submittedName>
</protein>
<reference evidence="4" key="1">
    <citation type="submission" date="2025-08" db="UniProtKB">
        <authorList>
            <consortium name="RefSeq"/>
        </authorList>
    </citation>
    <scope>IDENTIFICATION</scope>
    <source>
        <tissue evidence="4">Young leaves</tissue>
    </source>
</reference>
<keyword evidence="3" id="KW-1185">Reference proteome</keyword>
<dbReference type="OrthoDB" id="543260at2759"/>
<dbReference type="KEGG" id="cmax:111472224"/>
<organism evidence="3 4">
    <name type="scientific">Cucurbita maxima</name>
    <name type="common">Pumpkin</name>
    <name type="synonym">Winter squash</name>
    <dbReference type="NCBI Taxonomy" id="3661"/>
    <lineage>
        <taxon>Eukaryota</taxon>
        <taxon>Viridiplantae</taxon>
        <taxon>Streptophyta</taxon>
        <taxon>Embryophyta</taxon>
        <taxon>Tracheophyta</taxon>
        <taxon>Spermatophyta</taxon>
        <taxon>Magnoliopsida</taxon>
        <taxon>eudicotyledons</taxon>
        <taxon>Gunneridae</taxon>
        <taxon>Pentapetalae</taxon>
        <taxon>rosids</taxon>
        <taxon>fabids</taxon>
        <taxon>Cucurbitales</taxon>
        <taxon>Cucurbitaceae</taxon>
        <taxon>Cucurbiteae</taxon>
        <taxon>Cucurbita</taxon>
    </lineage>
</organism>
<dbReference type="PANTHER" id="PTHR31711">
    <property type="entry name" value="ARGININE AND GLUTAMATE-RICH PROTEIN 1"/>
    <property type="match status" value="1"/>
</dbReference>
<evidence type="ECO:0000256" key="2">
    <source>
        <dbReference type="SAM" id="MobiDB-lite"/>
    </source>
</evidence>
<feature type="compositionally biased region" description="Low complexity" evidence="2">
    <location>
        <begin position="196"/>
        <end position="208"/>
    </location>
</feature>
<dbReference type="RefSeq" id="XP_022973629.1">
    <property type="nucleotide sequence ID" value="XM_023117861.1"/>
</dbReference>
<dbReference type="InterPro" id="IPR033371">
    <property type="entry name" value="ARGLU1"/>
</dbReference>
<dbReference type="AlphaFoldDB" id="A0A6J1IF48"/>
<dbReference type="GO" id="GO:0005654">
    <property type="term" value="C:nucleoplasm"/>
    <property type="evidence" value="ECO:0007669"/>
    <property type="project" value="TreeGrafter"/>
</dbReference>
<feature type="region of interest" description="Disordered" evidence="2">
    <location>
        <begin position="188"/>
        <end position="218"/>
    </location>
</feature>
<accession>A0A6J1IF48</accession>
<proteinExistence type="predicted"/>
<dbReference type="Proteomes" id="UP000504608">
    <property type="component" value="Unplaced"/>
</dbReference>
<dbReference type="GO" id="GO:0045296">
    <property type="term" value="F:cadherin binding"/>
    <property type="evidence" value="ECO:0007669"/>
    <property type="project" value="TreeGrafter"/>
</dbReference>
<name>A0A6J1IF48_CUCMA</name>
<dbReference type="Pfam" id="PF15346">
    <property type="entry name" value="ARGLU"/>
    <property type="match status" value="1"/>
</dbReference>
<evidence type="ECO:0000256" key="1">
    <source>
        <dbReference type="SAM" id="Coils"/>
    </source>
</evidence>
<gene>
    <name evidence="4" type="primary">LOC111472224</name>
</gene>
<keyword evidence="1" id="KW-0175">Coiled coil</keyword>
<dbReference type="GeneID" id="111472224"/>
<feature type="coiled-coil region" evidence="1">
    <location>
        <begin position="96"/>
        <end position="171"/>
    </location>
</feature>
<dbReference type="PANTHER" id="PTHR31711:SF2">
    <property type="entry name" value="ARGININE_GLUTAMATE-RICH 1 PROTEIN"/>
    <property type="match status" value="1"/>
</dbReference>
<evidence type="ECO:0000313" key="3">
    <source>
        <dbReference type="Proteomes" id="UP000504608"/>
    </source>
</evidence>
<sequence length="218" mass="25614">MASSMFSVHAKIKPLVDKCLKLEDEDLEVQNVATKVEKEEEIKEKEVTCDCKKKLEEDASSRVEELIQKNVEERLNSKEIKLEIQRRIKEGRKKLYDDVDMQLEKEKEAATRQKEEQARKEREELDKMLEENRRRVEKAKRRLALELQWKEEKLYRELALVQRQKEQAARRTNLDDKSLSYDIEAADENTIEENISSVSLAEASSPSSNKARNKRPPV</sequence>
<evidence type="ECO:0000313" key="4">
    <source>
        <dbReference type="RefSeq" id="XP_022973629.1"/>
    </source>
</evidence>
<dbReference type="GO" id="GO:0005739">
    <property type="term" value="C:mitochondrion"/>
    <property type="evidence" value="ECO:0007669"/>
    <property type="project" value="TreeGrafter"/>
</dbReference>